<gene>
    <name evidence="1" type="ORF">ASJ82_08165</name>
</gene>
<organism evidence="1 2">
    <name type="scientific">Methanosphaera cuniculi</name>
    <dbReference type="NCBI Taxonomy" id="1077256"/>
    <lineage>
        <taxon>Archaea</taxon>
        <taxon>Methanobacteriati</taxon>
        <taxon>Methanobacteriota</taxon>
        <taxon>Methanomada group</taxon>
        <taxon>Methanobacteria</taxon>
        <taxon>Methanobacteriales</taxon>
        <taxon>Methanobacteriaceae</taxon>
        <taxon>Methanosphaera</taxon>
    </lineage>
</organism>
<evidence type="ECO:0000313" key="2">
    <source>
        <dbReference type="Proteomes" id="UP000217528"/>
    </source>
</evidence>
<name>A0A2A2HDR6_9EURY</name>
<dbReference type="Proteomes" id="UP000217528">
    <property type="component" value="Unassembled WGS sequence"/>
</dbReference>
<proteinExistence type="predicted"/>
<keyword evidence="2" id="KW-1185">Reference proteome</keyword>
<dbReference type="AlphaFoldDB" id="A0A2A2HDR6"/>
<evidence type="ECO:0000313" key="1">
    <source>
        <dbReference type="EMBL" id="PAV07641.1"/>
    </source>
</evidence>
<accession>A0A2A2HDR6</accession>
<sequence>MGIDVRKDPNKLEEIILKWITHASNMIDEYTNNPKKETEIPPIYENVCLRITAHMVASAEIYKNTSMVNINEWTERYVPLRIFTQAEKDDLEPYKKSTVDYRNSEIEMLTITGNKVL</sequence>
<dbReference type="EMBL" id="LMVN01000011">
    <property type="protein sequence ID" value="PAV07641.1"/>
    <property type="molecule type" value="Genomic_DNA"/>
</dbReference>
<reference evidence="1 2" key="1">
    <citation type="journal article" date="2017" name="BMC Genomics">
        <title>Genomic analysis of methanogenic archaea reveals a shift towards energy conservation.</title>
        <authorList>
            <person name="Gilmore S.P."/>
            <person name="Henske J.K."/>
            <person name="Sexton J.A."/>
            <person name="Solomon K.V."/>
            <person name="Seppala S."/>
            <person name="Yoo J.I."/>
            <person name="Huyett L.M."/>
            <person name="Pressman A."/>
            <person name="Cogan J.Z."/>
            <person name="Kivenson V."/>
            <person name="Peng X."/>
            <person name="Tan Y."/>
            <person name="Valentine D.L."/>
            <person name="O'Malley M.A."/>
        </authorList>
    </citation>
    <scope>NUCLEOTIDE SEQUENCE [LARGE SCALE GENOMIC DNA]</scope>
    <source>
        <strain evidence="1 2">1R-7</strain>
    </source>
</reference>
<protein>
    <submittedName>
        <fullName evidence="1">Uncharacterized protein</fullName>
    </submittedName>
</protein>
<comment type="caution">
    <text evidence="1">The sequence shown here is derived from an EMBL/GenBank/DDBJ whole genome shotgun (WGS) entry which is preliminary data.</text>
</comment>